<evidence type="ECO:0000313" key="2">
    <source>
        <dbReference type="Proteomes" id="UP000735302"/>
    </source>
</evidence>
<accession>A0AAV4ATR8</accession>
<reference evidence="1 2" key="1">
    <citation type="journal article" date="2021" name="Elife">
        <title>Chloroplast acquisition without the gene transfer in kleptoplastic sea slugs, Plakobranchus ocellatus.</title>
        <authorList>
            <person name="Maeda T."/>
            <person name="Takahashi S."/>
            <person name="Yoshida T."/>
            <person name="Shimamura S."/>
            <person name="Takaki Y."/>
            <person name="Nagai Y."/>
            <person name="Toyoda A."/>
            <person name="Suzuki Y."/>
            <person name="Arimoto A."/>
            <person name="Ishii H."/>
            <person name="Satoh N."/>
            <person name="Nishiyama T."/>
            <person name="Hasebe M."/>
            <person name="Maruyama T."/>
            <person name="Minagawa J."/>
            <person name="Obokata J."/>
            <person name="Shigenobu S."/>
        </authorList>
    </citation>
    <scope>NUCLEOTIDE SEQUENCE [LARGE SCALE GENOMIC DNA]</scope>
</reference>
<protein>
    <submittedName>
        <fullName evidence="1">Uncharacterized protein</fullName>
    </submittedName>
</protein>
<name>A0AAV4ATR8_9GAST</name>
<comment type="caution">
    <text evidence="1">The sequence shown here is derived from an EMBL/GenBank/DDBJ whole genome shotgun (WGS) entry which is preliminary data.</text>
</comment>
<gene>
    <name evidence="1" type="ORF">PoB_003729800</name>
</gene>
<keyword evidence="2" id="KW-1185">Reference proteome</keyword>
<sequence>MYPSSMLWGFGGKIAGKSALRSAVIFLSRVRDHHRRPGLSWGLKVLRYRFYVLATFTKAQKKIRNAIKTSKSLPRADYDSTNIPDVCLFEMKFKKSKANPKLQMDPLKSDGKLGDTIAVAVQNKYETPNNISERLITIAVHGSKLKELTGQDGRTGIR</sequence>
<organism evidence="1 2">
    <name type="scientific">Plakobranchus ocellatus</name>
    <dbReference type="NCBI Taxonomy" id="259542"/>
    <lineage>
        <taxon>Eukaryota</taxon>
        <taxon>Metazoa</taxon>
        <taxon>Spiralia</taxon>
        <taxon>Lophotrochozoa</taxon>
        <taxon>Mollusca</taxon>
        <taxon>Gastropoda</taxon>
        <taxon>Heterobranchia</taxon>
        <taxon>Euthyneura</taxon>
        <taxon>Panpulmonata</taxon>
        <taxon>Sacoglossa</taxon>
        <taxon>Placobranchoidea</taxon>
        <taxon>Plakobranchidae</taxon>
        <taxon>Plakobranchus</taxon>
    </lineage>
</organism>
<evidence type="ECO:0000313" key="1">
    <source>
        <dbReference type="EMBL" id="GFO10793.1"/>
    </source>
</evidence>
<dbReference type="EMBL" id="BLXT01004211">
    <property type="protein sequence ID" value="GFO10793.1"/>
    <property type="molecule type" value="Genomic_DNA"/>
</dbReference>
<dbReference type="AlphaFoldDB" id="A0AAV4ATR8"/>
<dbReference type="Proteomes" id="UP000735302">
    <property type="component" value="Unassembled WGS sequence"/>
</dbReference>
<proteinExistence type="predicted"/>